<evidence type="ECO:0000256" key="6">
    <source>
        <dbReference type="SAM" id="Phobius"/>
    </source>
</evidence>
<dbReference type="PROSITE" id="PS50850">
    <property type="entry name" value="MFS"/>
    <property type="match status" value="1"/>
</dbReference>
<evidence type="ECO:0000256" key="5">
    <source>
        <dbReference type="ARBA" id="ARBA00023136"/>
    </source>
</evidence>
<keyword evidence="3 6" id="KW-0812">Transmembrane</keyword>
<feature type="transmembrane region" description="Helical" evidence="6">
    <location>
        <begin position="513"/>
        <end position="537"/>
    </location>
</feature>
<dbReference type="RefSeq" id="WP_367626072.1">
    <property type="nucleotide sequence ID" value="NZ_JBFNQD010000013.1"/>
</dbReference>
<evidence type="ECO:0000313" key="9">
    <source>
        <dbReference type="EMBL" id="MFC2250914.1"/>
    </source>
</evidence>
<feature type="transmembrane region" description="Helical" evidence="6">
    <location>
        <begin position="400"/>
        <end position="418"/>
    </location>
</feature>
<feature type="transmembrane region" description="Helical" evidence="6">
    <location>
        <begin position="134"/>
        <end position="158"/>
    </location>
</feature>
<protein>
    <submittedName>
        <fullName evidence="9">MFS transporter</fullName>
    </submittedName>
</protein>
<proteinExistence type="predicted"/>
<dbReference type="PANTHER" id="PTHR42718">
    <property type="entry name" value="MAJOR FACILITATOR SUPERFAMILY MULTIDRUG TRANSPORTER MFSC"/>
    <property type="match status" value="1"/>
</dbReference>
<evidence type="ECO:0000256" key="3">
    <source>
        <dbReference type="ARBA" id="ARBA00022692"/>
    </source>
</evidence>
<keyword evidence="4 6" id="KW-1133">Transmembrane helix</keyword>
<evidence type="ECO:0000256" key="4">
    <source>
        <dbReference type="ARBA" id="ARBA00022989"/>
    </source>
</evidence>
<keyword evidence="5 6" id="KW-0472">Membrane</keyword>
<feature type="domain" description="Major facilitator superfamily (MFS) profile" evidence="7">
    <location>
        <begin position="45"/>
        <end position="542"/>
    </location>
</feature>
<comment type="subcellular location">
    <subcellularLocation>
        <location evidence="1">Membrane</location>
        <topology evidence="1">Multi-pass membrane protein</topology>
    </subcellularLocation>
</comment>
<evidence type="ECO:0000259" key="7">
    <source>
        <dbReference type="PROSITE" id="PS50850"/>
    </source>
</evidence>
<dbReference type="InterPro" id="IPR020846">
    <property type="entry name" value="MFS_dom"/>
</dbReference>
<dbReference type="Gene3D" id="1.20.1250.20">
    <property type="entry name" value="MFS general substrate transporter like domains"/>
    <property type="match status" value="2"/>
</dbReference>
<feature type="transmembrane region" description="Helical" evidence="6">
    <location>
        <begin position="43"/>
        <end position="62"/>
    </location>
</feature>
<dbReference type="PANTHER" id="PTHR42718:SF9">
    <property type="entry name" value="MAJOR FACILITATOR SUPERFAMILY MULTIDRUG TRANSPORTER MFSC"/>
    <property type="match status" value="1"/>
</dbReference>
<feature type="transmembrane region" description="Helical" evidence="6">
    <location>
        <begin position="367"/>
        <end position="388"/>
    </location>
</feature>
<feature type="transmembrane region" description="Helical" evidence="6">
    <location>
        <begin position="263"/>
        <end position="281"/>
    </location>
</feature>
<dbReference type="EMBL" id="JBHGPK010000005">
    <property type="protein sequence ID" value="MFC2250914.1"/>
    <property type="molecule type" value="Genomic_DNA"/>
</dbReference>
<dbReference type="SUPFAM" id="SSF103473">
    <property type="entry name" value="MFS general substrate transporter"/>
    <property type="match status" value="1"/>
</dbReference>
<evidence type="ECO:0000256" key="1">
    <source>
        <dbReference type="ARBA" id="ARBA00004141"/>
    </source>
</evidence>
<dbReference type="EMBL" id="JBFNQD010000013">
    <property type="protein sequence ID" value="MEW9309335.1"/>
    <property type="molecule type" value="Genomic_DNA"/>
</dbReference>
<dbReference type="Proteomes" id="UP001555786">
    <property type="component" value="Unassembled WGS sequence"/>
</dbReference>
<comment type="caution">
    <text evidence="9">The sequence shown here is derived from an EMBL/GenBank/DDBJ whole genome shotgun (WGS) entry which is preliminary data.</text>
</comment>
<accession>A0ABV6ZFE4</accession>
<keyword evidence="2" id="KW-0813">Transport</keyword>
<feature type="transmembrane region" description="Helical" evidence="6">
    <location>
        <begin position="165"/>
        <end position="187"/>
    </location>
</feature>
<feature type="transmembrane region" description="Helical" evidence="6">
    <location>
        <begin position="111"/>
        <end position="128"/>
    </location>
</feature>
<feature type="transmembrane region" description="Helical" evidence="6">
    <location>
        <begin position="336"/>
        <end position="360"/>
    </location>
</feature>
<feature type="transmembrane region" description="Helical" evidence="6">
    <location>
        <begin position="199"/>
        <end position="219"/>
    </location>
</feature>
<feature type="transmembrane region" description="Helical" evidence="6">
    <location>
        <begin position="231"/>
        <end position="251"/>
    </location>
</feature>
<keyword evidence="10" id="KW-1185">Reference proteome</keyword>
<reference evidence="8 10" key="1">
    <citation type="submission" date="2024-07" db="EMBL/GenBank/DDBJ databases">
        <title>Description of Labrys sedimenti sp. nov., isolated from a diclofenac-degrading enrichment culture.</title>
        <authorList>
            <person name="Tancsics A."/>
            <person name="Csepanyi A."/>
        </authorList>
    </citation>
    <scope>NUCLEOTIDE SEQUENCE [LARGE SCALE GENOMIC DNA]</scope>
    <source>
        <strain evidence="8 10">LMG 23578</strain>
    </source>
</reference>
<dbReference type="InterPro" id="IPR036259">
    <property type="entry name" value="MFS_trans_sf"/>
</dbReference>
<evidence type="ECO:0000313" key="8">
    <source>
        <dbReference type="EMBL" id="MEW9309335.1"/>
    </source>
</evidence>
<dbReference type="Proteomes" id="UP001595190">
    <property type="component" value="Unassembled WGS sequence"/>
</dbReference>
<dbReference type="InterPro" id="IPR011701">
    <property type="entry name" value="MFS"/>
</dbReference>
<organism evidence="9 11">
    <name type="scientific">Labrys neptuniae</name>
    <dbReference type="NCBI Taxonomy" id="376174"/>
    <lineage>
        <taxon>Bacteria</taxon>
        <taxon>Pseudomonadati</taxon>
        <taxon>Pseudomonadota</taxon>
        <taxon>Alphaproteobacteria</taxon>
        <taxon>Hyphomicrobiales</taxon>
        <taxon>Xanthobacteraceae</taxon>
        <taxon>Labrys</taxon>
    </lineage>
</organism>
<gene>
    <name evidence="8" type="ORF">ABXS05_27545</name>
    <name evidence="9" type="ORF">ACETRX_14910</name>
</gene>
<sequence>MTTAGVTMAGMTATAAPLTAAGAALEPATHAPPRFRADTLRPYIGILGVLLGSIMSTLGSRVTSFGLADLRGGLHLGFDEGAWMTTTFAVGQMLVGVACPYLGAIFGVRRMLLLGITLLFVASLLAPLSPNLGAFLAAQFLAGVGSGTFIPLTISFIARSLPPRLIIYGIAVYAMNSELSQNVAASLEGWYADNLSWRWISWQYCGLLPLMFTCVWFGIPREDVKTELLHHFDWPGLVYAGAGFSLLYAGLDQGNRLDWTNSGLVNGLLIAGGLVTAAFVVRELWVSRRPFLNLRLLMQHHLLLLLLLLAGFRFIILSTAYIIPNYLQSVQNFRELQVGAVLLWIALPQLIIVVPLGYVLKRVDGRWVLAAGTALVGIACLMAAQLTSAWATDDFLQSQILQALGQSFALTALVVLAVQSINPADALTIGALLQISRMFGGEIGTAFMQTFVRVREQVHSNLIGLHVDSLAGATVDRLAAYRNAVSAHTADVAIASARATSLLSSAIAKQAAVLSYIDGFLAAAGGAFVCLLLIALLPRPNRLPI</sequence>
<evidence type="ECO:0000313" key="10">
    <source>
        <dbReference type="Proteomes" id="UP001555786"/>
    </source>
</evidence>
<reference evidence="9 11" key="2">
    <citation type="submission" date="2024-09" db="EMBL/GenBank/DDBJ databases">
        <title>Description of Labrys sedimenti sp. nov., isolated from a diclofenac-degrading enrichment culture, and genome-based reclassification of Labrys portucalensis as a later heterotypic synonym of Labrys neptuniae.</title>
        <authorList>
            <person name="Tancsics A."/>
            <person name="Csepanyi A."/>
        </authorList>
    </citation>
    <scope>NUCLEOTIDE SEQUENCE [LARGE SCALE GENOMIC DNA]</scope>
    <source>
        <strain evidence="9 11">LMG 23412</strain>
    </source>
</reference>
<feature type="transmembrane region" description="Helical" evidence="6">
    <location>
        <begin position="82"/>
        <end position="104"/>
    </location>
</feature>
<dbReference type="Pfam" id="PF07690">
    <property type="entry name" value="MFS_1"/>
    <property type="match status" value="1"/>
</dbReference>
<feature type="transmembrane region" description="Helical" evidence="6">
    <location>
        <begin position="302"/>
        <end position="324"/>
    </location>
</feature>
<name>A0ABV6ZFE4_9HYPH</name>
<evidence type="ECO:0000256" key="2">
    <source>
        <dbReference type="ARBA" id="ARBA00022448"/>
    </source>
</evidence>
<evidence type="ECO:0000313" key="11">
    <source>
        <dbReference type="Proteomes" id="UP001595190"/>
    </source>
</evidence>